<proteinExistence type="predicted"/>
<dbReference type="InterPro" id="IPR018687">
    <property type="entry name" value="DUF2177_membr"/>
</dbReference>
<sequence length="132" mass="13631">MAQTRRWLTALGGATATFAVLDAAWIGGVAKKVYDKNIPHLMASQVNAAPAGLFYAGYLAGTVYLAVKPGQDRTSVERFRDGAILGALAYGTFGFTNSAVLKDFPVKVAASDCAWGAVLTGTTAVVAGKVSS</sequence>
<dbReference type="EMBL" id="JAFFJS010000006">
    <property type="protein sequence ID" value="MBM9434047.1"/>
    <property type="molecule type" value="Genomic_DNA"/>
</dbReference>
<gene>
    <name evidence="2" type="ORF">JVW63_10110</name>
</gene>
<organism evidence="2 3">
    <name type="scientific">Flaviflexus equikiangi</name>
    <dbReference type="NCBI Taxonomy" id="2758573"/>
    <lineage>
        <taxon>Bacteria</taxon>
        <taxon>Bacillati</taxon>
        <taxon>Actinomycetota</taxon>
        <taxon>Actinomycetes</taxon>
        <taxon>Actinomycetales</taxon>
        <taxon>Actinomycetaceae</taxon>
        <taxon>Flaviflexus</taxon>
    </lineage>
</organism>
<evidence type="ECO:0000313" key="2">
    <source>
        <dbReference type="EMBL" id="MBM9434047.1"/>
    </source>
</evidence>
<comment type="caution">
    <text evidence="2">The sequence shown here is derived from an EMBL/GenBank/DDBJ whole genome shotgun (WGS) entry which is preliminary data.</text>
</comment>
<keyword evidence="1" id="KW-0472">Membrane</keyword>
<dbReference type="Proteomes" id="UP000705983">
    <property type="component" value="Unassembled WGS sequence"/>
</dbReference>
<evidence type="ECO:0000256" key="1">
    <source>
        <dbReference type="SAM" id="Phobius"/>
    </source>
</evidence>
<keyword evidence="3" id="KW-1185">Reference proteome</keyword>
<accession>A0ABS2TIC6</accession>
<keyword evidence="1" id="KW-0812">Transmembrane</keyword>
<keyword evidence="1" id="KW-1133">Transmembrane helix</keyword>
<name>A0ABS2TIC6_9ACTO</name>
<reference evidence="3" key="1">
    <citation type="submission" date="2021-02" db="EMBL/GenBank/DDBJ databases">
        <title>Leucobacter sp. CX169.</title>
        <authorList>
            <person name="Cheng Y."/>
        </authorList>
    </citation>
    <scope>NUCLEOTIDE SEQUENCE [LARGE SCALE GENOMIC DNA]</scope>
    <source>
        <strain evidence="3">JY899</strain>
    </source>
</reference>
<dbReference type="RefSeq" id="WP_182171663.1">
    <property type="nucleotide sequence ID" value="NZ_CP059676.1"/>
</dbReference>
<protein>
    <submittedName>
        <fullName evidence="2">DUF2177 family protein</fullName>
    </submittedName>
</protein>
<evidence type="ECO:0000313" key="3">
    <source>
        <dbReference type="Proteomes" id="UP000705983"/>
    </source>
</evidence>
<dbReference type="Pfam" id="PF09945">
    <property type="entry name" value="DUF2177"/>
    <property type="match status" value="1"/>
</dbReference>
<feature type="transmembrane region" description="Helical" evidence="1">
    <location>
        <begin position="47"/>
        <end position="67"/>
    </location>
</feature>